<evidence type="ECO:0000313" key="2">
    <source>
        <dbReference type="Proteomes" id="UP000216035"/>
    </source>
</evidence>
<keyword evidence="2" id="KW-1185">Reference proteome</keyword>
<reference evidence="1 2" key="1">
    <citation type="submission" date="2017-07" db="EMBL/GenBank/DDBJ databases">
        <title>Flavobacterium cyanobacteriorum sp. nov., isolated from cyanobacterial aggregates in a eutrophic lake.</title>
        <authorList>
            <person name="Cai H."/>
        </authorList>
    </citation>
    <scope>NUCLEOTIDE SEQUENCE [LARGE SCALE GENOMIC DNA]</scope>
    <source>
        <strain evidence="1 2">TH167</strain>
    </source>
</reference>
<sequence length="221" mass="25989">MCFGYSYTIQILNSRKPKIERVGSFKILEMMKTITLHLFVALTLGTLTTATAFNDFPCAVENAEPFVFTERGIDFYVFPDGQFDFNTRPETTGDYYYRKAGTRAQARGRNQVEVNYGVRIEHDAFGRVRRVGNVFINYDAFDRVNRIGTVYMRYNRFAMSQISGLRIEYDRRGNIVNFVGDIRRRTYYNGYDYGYNTHEYQDDTYYYYRADGTRGKMNTKN</sequence>
<dbReference type="AlphaFoldDB" id="A0A255ZT12"/>
<gene>
    <name evidence="1" type="ORF">CHX27_08755</name>
</gene>
<comment type="caution">
    <text evidence="1">The sequence shown here is derived from an EMBL/GenBank/DDBJ whole genome shotgun (WGS) entry which is preliminary data.</text>
</comment>
<accession>A0A255ZT12</accession>
<protein>
    <submittedName>
        <fullName evidence="1">Uncharacterized protein</fullName>
    </submittedName>
</protein>
<name>A0A255ZT12_9FLAO</name>
<proteinExistence type="predicted"/>
<evidence type="ECO:0000313" key="1">
    <source>
        <dbReference type="EMBL" id="OYQ43860.1"/>
    </source>
</evidence>
<dbReference type="EMBL" id="NOXX01000197">
    <property type="protein sequence ID" value="OYQ43860.1"/>
    <property type="molecule type" value="Genomic_DNA"/>
</dbReference>
<dbReference type="Proteomes" id="UP000216035">
    <property type="component" value="Unassembled WGS sequence"/>
</dbReference>
<organism evidence="1 2">
    <name type="scientific">Flavobacterium aurantiibacter</name>
    <dbReference type="NCBI Taxonomy" id="2023067"/>
    <lineage>
        <taxon>Bacteria</taxon>
        <taxon>Pseudomonadati</taxon>
        <taxon>Bacteroidota</taxon>
        <taxon>Flavobacteriia</taxon>
        <taxon>Flavobacteriales</taxon>
        <taxon>Flavobacteriaceae</taxon>
        <taxon>Flavobacterium</taxon>
    </lineage>
</organism>